<evidence type="ECO:0000256" key="8">
    <source>
        <dbReference type="ARBA" id="ARBA00031282"/>
    </source>
</evidence>
<evidence type="ECO:0000256" key="10">
    <source>
        <dbReference type="ARBA" id="ARBA00049359"/>
    </source>
</evidence>
<dbReference type="PROSITE" id="PS51471">
    <property type="entry name" value="FE2OG_OXY"/>
    <property type="match status" value="1"/>
</dbReference>
<evidence type="ECO:0000256" key="2">
    <source>
        <dbReference type="ARBA" id="ARBA00004767"/>
    </source>
</evidence>
<keyword evidence="6" id="KW-0266">Ethylene biosynthesis</keyword>
<protein>
    <recommendedName>
        <fullName evidence="5">2-oxoglutarate-dependent ethylene/succinate-forming enzyme</fullName>
        <ecNumber evidence="4">1.13.12.19</ecNumber>
        <ecNumber evidence="3">1.14.20.7</ecNumber>
    </recommendedName>
    <alternativeName>
        <fullName evidence="7">2-oxoglutarate dioxygenase (ethylene-forming)</fullName>
    </alternativeName>
    <alternativeName>
        <fullName evidence="8">2-oxoglutarate/L-arginine monooxygenase/decarboxylase (succinate-forming)</fullName>
    </alternativeName>
</protein>
<dbReference type="InterPro" id="IPR050231">
    <property type="entry name" value="Iron_ascorbate_oxido_reductase"/>
</dbReference>
<evidence type="ECO:0000256" key="1">
    <source>
        <dbReference type="ARBA" id="ARBA00001954"/>
    </source>
</evidence>
<keyword evidence="11" id="KW-0408">Iron</keyword>
<comment type="pathway">
    <text evidence="2">Alkene biosynthesis; ethylene biosynthesis via 2-oxoglutarate.</text>
</comment>
<dbReference type="EMBL" id="JAYXHS010000003">
    <property type="protein sequence ID" value="MEC5387578.1"/>
    <property type="molecule type" value="Genomic_DNA"/>
</dbReference>
<comment type="similarity">
    <text evidence="11">Belongs to the iron/ascorbate-dependent oxidoreductase family.</text>
</comment>
<dbReference type="PRINTS" id="PR00682">
    <property type="entry name" value="IPNSYNTHASE"/>
</dbReference>
<accession>A0ABU6K702</accession>
<evidence type="ECO:0000256" key="7">
    <source>
        <dbReference type="ARBA" id="ARBA00031011"/>
    </source>
</evidence>
<dbReference type="InterPro" id="IPR026992">
    <property type="entry name" value="DIOX_N"/>
</dbReference>
<feature type="domain" description="Fe2OG dioxygenase" evidence="12">
    <location>
        <begin position="178"/>
        <end position="282"/>
    </location>
</feature>
<organism evidence="13 14">
    <name type="scientific">Uliginosibacterium silvisoli</name>
    <dbReference type="NCBI Taxonomy" id="3114758"/>
    <lineage>
        <taxon>Bacteria</taxon>
        <taxon>Pseudomonadati</taxon>
        <taxon>Pseudomonadota</taxon>
        <taxon>Betaproteobacteria</taxon>
        <taxon>Rhodocyclales</taxon>
        <taxon>Zoogloeaceae</taxon>
        <taxon>Uliginosibacterium</taxon>
    </lineage>
</organism>
<sequence length="325" mass="36288">MVAYVAPTRALTPILDIGPWRDGSDKAGVAARFDRICREIGFFYLVGHGMPVERMQGVLTQAERLFALQDSVKRDMLVGHSRRGYEPFAFQSLDFDSPPDLKESFLIGHGTGEDHPYVQAGLPNYGPNVWPDENVLPGFRAFCESYFQHARGIAEVLMNIFATVAGLAPDHFAPLLVDPMATLRMVHYPPQPDEIVNNQIGCGAHTDWGAVTILMQDETGGLEVQAASGEWLYANPMPGAFVVNIGDMMPIWTNGAYHSNLHRVRNRSPHRHRYSVPFFMDLDYHARVECLSAFMPPDGSPRFEPRSAGEHLDLMYRQSYGLPVA</sequence>
<evidence type="ECO:0000259" key="12">
    <source>
        <dbReference type="PROSITE" id="PS51471"/>
    </source>
</evidence>
<dbReference type="PANTHER" id="PTHR47990">
    <property type="entry name" value="2-OXOGLUTARATE (2OG) AND FE(II)-DEPENDENT OXYGENASE SUPERFAMILY PROTEIN-RELATED"/>
    <property type="match status" value="1"/>
</dbReference>
<name>A0ABU6K702_9RHOO</name>
<dbReference type="InterPro" id="IPR005123">
    <property type="entry name" value="Oxoglu/Fe-dep_dioxygenase_dom"/>
</dbReference>
<dbReference type="RefSeq" id="WP_327600546.1">
    <property type="nucleotide sequence ID" value="NZ_JAYXHS010000003.1"/>
</dbReference>
<dbReference type="EC" id="1.14.20.7" evidence="3"/>
<dbReference type="Pfam" id="PF14226">
    <property type="entry name" value="DIOX_N"/>
    <property type="match status" value="1"/>
</dbReference>
<evidence type="ECO:0000256" key="6">
    <source>
        <dbReference type="ARBA" id="ARBA00022666"/>
    </source>
</evidence>
<evidence type="ECO:0000256" key="3">
    <source>
        <dbReference type="ARBA" id="ARBA00012293"/>
    </source>
</evidence>
<dbReference type="EC" id="1.13.12.19" evidence="4"/>
<keyword evidence="11" id="KW-0479">Metal-binding</keyword>
<dbReference type="SUPFAM" id="SSF51197">
    <property type="entry name" value="Clavaminate synthase-like"/>
    <property type="match status" value="1"/>
</dbReference>
<keyword evidence="14" id="KW-1185">Reference proteome</keyword>
<comment type="caution">
    <text evidence="13">The sequence shown here is derived from an EMBL/GenBank/DDBJ whole genome shotgun (WGS) entry which is preliminary data.</text>
</comment>
<evidence type="ECO:0000256" key="9">
    <source>
        <dbReference type="ARBA" id="ARBA00047725"/>
    </source>
</evidence>
<dbReference type="Gene3D" id="2.60.120.330">
    <property type="entry name" value="B-lactam Antibiotic, Isopenicillin N Synthase, Chain"/>
    <property type="match status" value="1"/>
</dbReference>
<evidence type="ECO:0000256" key="4">
    <source>
        <dbReference type="ARBA" id="ARBA00012531"/>
    </source>
</evidence>
<comment type="catalytic activity">
    <reaction evidence="10">
        <text>L-arginine + 2-oxoglutarate + O2 = guanidine + L-glutamate 5-semialdehyde + succinate + CO2</text>
        <dbReference type="Rhea" id="RHEA:31535"/>
        <dbReference type="ChEBI" id="CHEBI:15379"/>
        <dbReference type="ChEBI" id="CHEBI:16526"/>
        <dbReference type="ChEBI" id="CHEBI:16810"/>
        <dbReference type="ChEBI" id="CHEBI:30031"/>
        <dbReference type="ChEBI" id="CHEBI:30087"/>
        <dbReference type="ChEBI" id="CHEBI:32682"/>
        <dbReference type="ChEBI" id="CHEBI:58066"/>
        <dbReference type="EC" id="1.14.20.7"/>
    </reaction>
</comment>
<dbReference type="InterPro" id="IPR027443">
    <property type="entry name" value="IPNS-like_sf"/>
</dbReference>
<evidence type="ECO:0000313" key="14">
    <source>
        <dbReference type="Proteomes" id="UP001331561"/>
    </source>
</evidence>
<reference evidence="13 14" key="1">
    <citation type="submission" date="2024-01" db="EMBL/GenBank/DDBJ databases">
        <title>Uliginosibacterium soil sp. nov.</title>
        <authorList>
            <person name="Lv Y."/>
        </authorList>
    </citation>
    <scope>NUCLEOTIDE SEQUENCE [LARGE SCALE GENOMIC DNA]</scope>
    <source>
        <strain evidence="13 14">H3</strain>
    </source>
</reference>
<evidence type="ECO:0000256" key="5">
    <source>
        <dbReference type="ARBA" id="ARBA00019045"/>
    </source>
</evidence>
<keyword evidence="11" id="KW-0560">Oxidoreductase</keyword>
<gene>
    <name evidence="13" type="ORF">VVD49_17735</name>
</gene>
<proteinExistence type="inferred from homology"/>
<dbReference type="Pfam" id="PF03171">
    <property type="entry name" value="2OG-FeII_Oxy"/>
    <property type="match status" value="1"/>
</dbReference>
<comment type="catalytic activity">
    <reaction evidence="9">
        <text>2-oxoglutarate + O2 + 2 H(+) = ethene + 3 CO2 + H2O</text>
        <dbReference type="Rhea" id="RHEA:31523"/>
        <dbReference type="ChEBI" id="CHEBI:15377"/>
        <dbReference type="ChEBI" id="CHEBI:15378"/>
        <dbReference type="ChEBI" id="CHEBI:15379"/>
        <dbReference type="ChEBI" id="CHEBI:16526"/>
        <dbReference type="ChEBI" id="CHEBI:16810"/>
        <dbReference type="ChEBI" id="CHEBI:18153"/>
        <dbReference type="EC" id="1.13.12.19"/>
    </reaction>
</comment>
<dbReference type="Proteomes" id="UP001331561">
    <property type="component" value="Unassembled WGS sequence"/>
</dbReference>
<dbReference type="InterPro" id="IPR044861">
    <property type="entry name" value="IPNS-like_FE2OG_OXY"/>
</dbReference>
<comment type="cofactor">
    <cofactor evidence="1">
        <name>Fe(2+)</name>
        <dbReference type="ChEBI" id="CHEBI:29033"/>
    </cofactor>
</comment>
<evidence type="ECO:0000256" key="11">
    <source>
        <dbReference type="RuleBase" id="RU003682"/>
    </source>
</evidence>
<evidence type="ECO:0000313" key="13">
    <source>
        <dbReference type="EMBL" id="MEC5387578.1"/>
    </source>
</evidence>